<dbReference type="AlphaFoldDB" id="A0A1X6NFF1"/>
<keyword evidence="1" id="KW-0378">Hydrolase</keyword>
<evidence type="ECO:0000256" key="1">
    <source>
        <dbReference type="ARBA" id="ARBA00022801"/>
    </source>
</evidence>
<dbReference type="Gene3D" id="3.40.50.1240">
    <property type="entry name" value="Phosphoglycerate mutase-like"/>
    <property type="match status" value="1"/>
</dbReference>
<dbReference type="SUPFAM" id="SSF53254">
    <property type="entry name" value="Phosphoglycerate mutase-like"/>
    <property type="match status" value="1"/>
</dbReference>
<reference evidence="3 4" key="1">
    <citation type="submission" date="2017-04" db="EMBL/GenBank/DDBJ databases">
        <title>Genome Sequence of the Model Brown-Rot Fungus Postia placenta SB12.</title>
        <authorList>
            <consortium name="DOE Joint Genome Institute"/>
            <person name="Gaskell J."/>
            <person name="Kersten P."/>
            <person name="Larrondo L.F."/>
            <person name="Canessa P."/>
            <person name="Martinez D."/>
            <person name="Hibbett D."/>
            <person name="Schmoll M."/>
            <person name="Kubicek C.P."/>
            <person name="Martinez A.T."/>
            <person name="Yadav J."/>
            <person name="Master E."/>
            <person name="Magnuson J.K."/>
            <person name="James T."/>
            <person name="Yaver D."/>
            <person name="Berka R."/>
            <person name="Labutti K."/>
            <person name="Lipzen A."/>
            <person name="Aerts A."/>
            <person name="Barry K."/>
            <person name="Henrissat B."/>
            <person name="Blanchette R."/>
            <person name="Grigoriev I."/>
            <person name="Cullen D."/>
        </authorList>
    </citation>
    <scope>NUCLEOTIDE SEQUENCE [LARGE SCALE GENOMIC DNA]</scope>
    <source>
        <strain evidence="3 4">MAD-698-R-SB12</strain>
    </source>
</reference>
<feature type="chain" id="PRO_5010866484" description="3-phytase" evidence="2">
    <location>
        <begin position="17"/>
        <end position="539"/>
    </location>
</feature>
<dbReference type="EMBL" id="KZ110591">
    <property type="protein sequence ID" value="OSX67371.1"/>
    <property type="molecule type" value="Genomic_DNA"/>
</dbReference>
<dbReference type="PANTHER" id="PTHR20963:SF42">
    <property type="entry name" value="PHOSPHOGLYCERATE MUTASE-LIKE PROTEIN"/>
    <property type="match status" value="1"/>
</dbReference>
<accession>A0A1X6NFF1</accession>
<evidence type="ECO:0000313" key="4">
    <source>
        <dbReference type="Proteomes" id="UP000194127"/>
    </source>
</evidence>
<gene>
    <name evidence="3" type="ORF">POSPLADRAFT_1030437</name>
</gene>
<keyword evidence="4" id="KW-1185">Reference proteome</keyword>
<evidence type="ECO:0000256" key="2">
    <source>
        <dbReference type="SAM" id="SignalP"/>
    </source>
</evidence>
<dbReference type="GO" id="GO:0003993">
    <property type="term" value="F:acid phosphatase activity"/>
    <property type="evidence" value="ECO:0007669"/>
    <property type="project" value="TreeGrafter"/>
</dbReference>
<organism evidence="3 4">
    <name type="scientific">Postia placenta MAD-698-R-SB12</name>
    <dbReference type="NCBI Taxonomy" id="670580"/>
    <lineage>
        <taxon>Eukaryota</taxon>
        <taxon>Fungi</taxon>
        <taxon>Dikarya</taxon>
        <taxon>Basidiomycota</taxon>
        <taxon>Agaricomycotina</taxon>
        <taxon>Agaricomycetes</taxon>
        <taxon>Polyporales</taxon>
        <taxon>Adustoporiaceae</taxon>
        <taxon>Rhodonia</taxon>
    </lineage>
</organism>
<dbReference type="Pfam" id="PF00328">
    <property type="entry name" value="His_Phos_2"/>
    <property type="match status" value="1"/>
</dbReference>
<evidence type="ECO:0000313" key="3">
    <source>
        <dbReference type="EMBL" id="OSX67371.1"/>
    </source>
</evidence>
<dbReference type="Proteomes" id="UP000194127">
    <property type="component" value="Unassembled WGS sequence"/>
</dbReference>
<evidence type="ECO:0008006" key="5">
    <source>
        <dbReference type="Google" id="ProtNLM"/>
    </source>
</evidence>
<keyword evidence="2" id="KW-0732">Signal</keyword>
<dbReference type="OrthoDB" id="6509975at2759"/>
<dbReference type="STRING" id="670580.A0A1X6NFF1"/>
<dbReference type="CDD" id="cd07061">
    <property type="entry name" value="HP_HAP_like"/>
    <property type="match status" value="1"/>
</dbReference>
<sequence>MLAACLFLGVLPLAIAAPAESASAFVGSTVTATFPLPDATFTLNENYFPDAEQVGFPGPTPTGAEPLAIATAPVAALNYDTYPIIAPSEQYAGAGPAFNPMYYWGNLGPWYSVGGAFGLPETSPQIPAGCDLEQVHILFRHGARYPTAGSSPGVFATALHAAATNGRGFSATGPLEFLNTWTYKLGTDVLTPFGREQPFDLGVGFRVKYGNLLNKFTSIPVFRTTSMNRMVASLSNFAVGFFGVPEYLTSYHEEIIIEATGYNNTLAPYETCTNANNDVGGNIGNYASGNWTQIYLKETTKRLQRYLKGYKLTPNDVYAMQEMCSYETVALGYSEFCGLFTEEEWRGFEYSIGSPNSAARGVGYVQELVARLTKTPLTVFDTNLNGTLDGNPITFPLDQPIYADATHDVVIASIITALNFTTMAANGPLPWDRIPVGQTYHVQDIAAYSSNLVGQVLSCPASETPKEKEKYIRFLLNDGAVPLTGISHCETPNKDGLCLLDNFVQGMKERIAEIDYAYDCLGDYTIPNPDTIIDGRMIR</sequence>
<feature type="signal peptide" evidence="2">
    <location>
        <begin position="1"/>
        <end position="16"/>
    </location>
</feature>
<dbReference type="PANTHER" id="PTHR20963">
    <property type="entry name" value="MULTIPLE INOSITOL POLYPHOSPHATE PHOSPHATASE-RELATED"/>
    <property type="match status" value="1"/>
</dbReference>
<dbReference type="RefSeq" id="XP_024344165.1">
    <property type="nucleotide sequence ID" value="XM_024476726.1"/>
</dbReference>
<dbReference type="InterPro" id="IPR029033">
    <property type="entry name" value="His_PPase_superfam"/>
</dbReference>
<dbReference type="InterPro" id="IPR033379">
    <property type="entry name" value="Acid_Pase_AS"/>
</dbReference>
<name>A0A1X6NFF1_9APHY</name>
<dbReference type="InterPro" id="IPR000560">
    <property type="entry name" value="His_Pase_clade-2"/>
</dbReference>
<dbReference type="GeneID" id="36321677"/>
<dbReference type="PROSITE" id="PS00616">
    <property type="entry name" value="HIS_ACID_PHOSPHAT_1"/>
    <property type="match status" value="1"/>
</dbReference>
<proteinExistence type="predicted"/>
<protein>
    <recommendedName>
        <fullName evidence="5">3-phytase</fullName>
    </recommendedName>
</protein>